<evidence type="ECO:0000313" key="2">
    <source>
        <dbReference type="Proteomes" id="UP001558613"/>
    </source>
</evidence>
<proteinExistence type="predicted"/>
<reference evidence="1 2" key="1">
    <citation type="submission" date="2023-09" db="EMBL/GenBank/DDBJ databases">
        <authorList>
            <person name="Wang M."/>
        </authorList>
    </citation>
    <scope>NUCLEOTIDE SEQUENCE [LARGE SCALE GENOMIC DNA]</scope>
    <source>
        <strain evidence="1">GT-2023</strain>
        <tissue evidence="1">Liver</tissue>
    </source>
</reference>
<dbReference type="InterPro" id="IPR035983">
    <property type="entry name" value="Hect_E3_ubiquitin_ligase"/>
</dbReference>
<accession>A0ABR3L932</accession>
<dbReference type="Proteomes" id="UP001558613">
    <property type="component" value="Unassembled WGS sequence"/>
</dbReference>
<evidence type="ECO:0000313" key="1">
    <source>
        <dbReference type="EMBL" id="KAL1249409.1"/>
    </source>
</evidence>
<keyword evidence="2" id="KW-1185">Reference proteome</keyword>
<organism evidence="1 2">
    <name type="scientific">Cirrhinus molitorella</name>
    <name type="common">mud carp</name>
    <dbReference type="NCBI Taxonomy" id="172907"/>
    <lineage>
        <taxon>Eukaryota</taxon>
        <taxon>Metazoa</taxon>
        <taxon>Chordata</taxon>
        <taxon>Craniata</taxon>
        <taxon>Vertebrata</taxon>
        <taxon>Euteleostomi</taxon>
        <taxon>Actinopterygii</taxon>
        <taxon>Neopterygii</taxon>
        <taxon>Teleostei</taxon>
        <taxon>Ostariophysi</taxon>
        <taxon>Cypriniformes</taxon>
        <taxon>Cyprinidae</taxon>
        <taxon>Labeoninae</taxon>
        <taxon>Labeonini</taxon>
        <taxon>Cirrhinus</taxon>
    </lineage>
</organism>
<protein>
    <submittedName>
        <fullName evidence="1">Uncharacterized protein</fullName>
    </submittedName>
</protein>
<sequence>MFTLGSFGQVLKAVHQSIDIGQPQHLYHQHPRHLMSKYVIFECNKTQTDQIRTDKSSNFCSTYTHIYAPITIDSNSSDLEDVEKLPEEDSQGHDGLTAADIMSNLAHNLDKTSCSRFNINRANVWDGALRGFRRSSVDPICSLMVKFTDDAGLTEESLDSRAPTREFLTLLLDNFKTRRVFEGKDNAKYLSFDSKGRFKEGLETLDFANALEQHPSLFFSFMCYTETKLTADAVEYIFHVQFSQPGSTNRQEEARVLNYWRDYLLYLEAKEACPSLEDVLMFGTRLSSRQKFLLQQYSHIHSFSDELTISHGKCMYKYNQNSNLTKL</sequence>
<name>A0ABR3L932_9TELE</name>
<comment type="caution">
    <text evidence="1">The sequence shown here is derived from an EMBL/GenBank/DDBJ whole genome shotgun (WGS) entry which is preliminary data.</text>
</comment>
<gene>
    <name evidence="1" type="ORF">QQF64_020414</name>
</gene>
<dbReference type="Gene3D" id="3.90.1750.10">
    <property type="entry name" value="Hect, E3 ligase catalytic domains"/>
    <property type="match status" value="1"/>
</dbReference>
<dbReference type="EMBL" id="JAYMGO010000023">
    <property type="protein sequence ID" value="KAL1249409.1"/>
    <property type="molecule type" value="Genomic_DNA"/>
</dbReference>
<dbReference type="SUPFAM" id="SSF56204">
    <property type="entry name" value="Hect, E3 ligase catalytic domain"/>
    <property type="match status" value="1"/>
</dbReference>